<comment type="caution">
    <text evidence="1">The sequence shown here is derived from an EMBL/GenBank/DDBJ whole genome shotgun (WGS) entry which is preliminary data.</text>
</comment>
<name>A0A4C1SVN6_EUMVA</name>
<sequence>MLEVLSDRVTGWYGREPSSNAALRQAVRVQRRQRHAELYTKIDADRTARSTALYRIKEGPAAPVPQPPERPPTGLACARCAPVSRVSTTAR</sequence>
<keyword evidence="2" id="KW-1185">Reference proteome</keyword>
<gene>
    <name evidence="1" type="ORF">EVAR_3600_1</name>
</gene>
<accession>A0A4C1SVN6</accession>
<dbReference type="Proteomes" id="UP000299102">
    <property type="component" value="Unassembled WGS sequence"/>
</dbReference>
<evidence type="ECO:0000313" key="1">
    <source>
        <dbReference type="EMBL" id="GBP06259.1"/>
    </source>
</evidence>
<organism evidence="1 2">
    <name type="scientific">Eumeta variegata</name>
    <name type="common">Bagworm moth</name>
    <name type="synonym">Eumeta japonica</name>
    <dbReference type="NCBI Taxonomy" id="151549"/>
    <lineage>
        <taxon>Eukaryota</taxon>
        <taxon>Metazoa</taxon>
        <taxon>Ecdysozoa</taxon>
        <taxon>Arthropoda</taxon>
        <taxon>Hexapoda</taxon>
        <taxon>Insecta</taxon>
        <taxon>Pterygota</taxon>
        <taxon>Neoptera</taxon>
        <taxon>Endopterygota</taxon>
        <taxon>Lepidoptera</taxon>
        <taxon>Glossata</taxon>
        <taxon>Ditrysia</taxon>
        <taxon>Tineoidea</taxon>
        <taxon>Psychidae</taxon>
        <taxon>Oiketicinae</taxon>
        <taxon>Eumeta</taxon>
    </lineage>
</organism>
<dbReference type="AlphaFoldDB" id="A0A4C1SVN6"/>
<reference evidence="1 2" key="1">
    <citation type="journal article" date="2019" name="Commun. Biol.">
        <title>The bagworm genome reveals a unique fibroin gene that provides high tensile strength.</title>
        <authorList>
            <person name="Kono N."/>
            <person name="Nakamura H."/>
            <person name="Ohtoshi R."/>
            <person name="Tomita M."/>
            <person name="Numata K."/>
            <person name="Arakawa K."/>
        </authorList>
    </citation>
    <scope>NUCLEOTIDE SEQUENCE [LARGE SCALE GENOMIC DNA]</scope>
</reference>
<evidence type="ECO:0000313" key="2">
    <source>
        <dbReference type="Proteomes" id="UP000299102"/>
    </source>
</evidence>
<dbReference type="EMBL" id="BGZK01000021">
    <property type="protein sequence ID" value="GBP06259.1"/>
    <property type="molecule type" value="Genomic_DNA"/>
</dbReference>
<proteinExistence type="predicted"/>
<protein>
    <submittedName>
        <fullName evidence="1">Uncharacterized protein</fullName>
    </submittedName>
</protein>